<evidence type="ECO:0000313" key="3">
    <source>
        <dbReference type="Proteomes" id="UP000076761"/>
    </source>
</evidence>
<dbReference type="InParanoid" id="A0A165Q4E2"/>
<dbReference type="Proteomes" id="UP000076761">
    <property type="component" value="Unassembled WGS sequence"/>
</dbReference>
<feature type="compositionally biased region" description="Basic and acidic residues" evidence="1">
    <location>
        <begin position="203"/>
        <end position="214"/>
    </location>
</feature>
<feature type="compositionally biased region" description="Basic residues" evidence="1">
    <location>
        <begin position="41"/>
        <end position="51"/>
    </location>
</feature>
<organism evidence="2 3">
    <name type="scientific">Neolentinus lepideus HHB14362 ss-1</name>
    <dbReference type="NCBI Taxonomy" id="1314782"/>
    <lineage>
        <taxon>Eukaryota</taxon>
        <taxon>Fungi</taxon>
        <taxon>Dikarya</taxon>
        <taxon>Basidiomycota</taxon>
        <taxon>Agaricomycotina</taxon>
        <taxon>Agaricomycetes</taxon>
        <taxon>Gloeophyllales</taxon>
        <taxon>Gloeophyllaceae</taxon>
        <taxon>Neolentinus</taxon>
    </lineage>
</organism>
<name>A0A165Q4E2_9AGAM</name>
<feature type="compositionally biased region" description="Basic and acidic residues" evidence="1">
    <location>
        <begin position="92"/>
        <end position="124"/>
    </location>
</feature>
<feature type="region of interest" description="Disordered" evidence="1">
    <location>
        <begin position="197"/>
        <end position="276"/>
    </location>
</feature>
<protein>
    <submittedName>
        <fullName evidence="2">Uncharacterized protein</fullName>
    </submittedName>
</protein>
<evidence type="ECO:0000313" key="2">
    <source>
        <dbReference type="EMBL" id="KZT21900.1"/>
    </source>
</evidence>
<feature type="region of interest" description="Disordered" evidence="1">
    <location>
        <begin position="32"/>
        <end position="51"/>
    </location>
</feature>
<feature type="region of interest" description="Disordered" evidence="1">
    <location>
        <begin position="87"/>
        <end position="138"/>
    </location>
</feature>
<feature type="compositionally biased region" description="Polar residues" evidence="1">
    <location>
        <begin position="215"/>
        <end position="235"/>
    </location>
</feature>
<evidence type="ECO:0000256" key="1">
    <source>
        <dbReference type="SAM" id="MobiDB-lite"/>
    </source>
</evidence>
<reference evidence="2 3" key="1">
    <citation type="journal article" date="2016" name="Mol. Biol. Evol.">
        <title>Comparative Genomics of Early-Diverging Mushroom-Forming Fungi Provides Insights into the Origins of Lignocellulose Decay Capabilities.</title>
        <authorList>
            <person name="Nagy L.G."/>
            <person name="Riley R."/>
            <person name="Tritt A."/>
            <person name="Adam C."/>
            <person name="Daum C."/>
            <person name="Floudas D."/>
            <person name="Sun H."/>
            <person name="Yadav J.S."/>
            <person name="Pangilinan J."/>
            <person name="Larsson K.H."/>
            <person name="Matsuura K."/>
            <person name="Barry K."/>
            <person name="Labutti K."/>
            <person name="Kuo R."/>
            <person name="Ohm R.A."/>
            <person name="Bhattacharya S.S."/>
            <person name="Shirouzu T."/>
            <person name="Yoshinaga Y."/>
            <person name="Martin F.M."/>
            <person name="Grigoriev I.V."/>
            <person name="Hibbett D.S."/>
        </authorList>
    </citation>
    <scope>NUCLEOTIDE SEQUENCE [LARGE SCALE GENOMIC DNA]</scope>
    <source>
        <strain evidence="2 3">HHB14362 ss-1</strain>
    </source>
</reference>
<gene>
    <name evidence="2" type="ORF">NEOLEDRAFT_712916</name>
</gene>
<dbReference type="EMBL" id="KV425601">
    <property type="protein sequence ID" value="KZT21900.1"/>
    <property type="molecule type" value="Genomic_DNA"/>
</dbReference>
<dbReference type="STRING" id="1314782.A0A165Q4E2"/>
<feature type="region of interest" description="Disordered" evidence="1">
    <location>
        <begin position="288"/>
        <end position="371"/>
    </location>
</feature>
<keyword evidence="3" id="KW-1185">Reference proteome</keyword>
<feature type="compositionally biased region" description="Pro residues" evidence="1">
    <location>
        <begin position="291"/>
        <end position="323"/>
    </location>
</feature>
<sequence>MTQTRPSGFDGRPPVAGPRTEFCQMWQDRRATSCHTATRPRSSHRKPHLKKVYKHVGHDSGAFSPHDTLPVWLSSFFLSDDRRKRYLSMGRPNDRDRPDDDRRNERDRDRDKTYERDRDHERGRRAAGPPPNEGYTWHHAVQGGWQLSFGHHAPGHPPGRLECPALLYDPTVFDVVLVPHPLVPQVTGMVNEYMRTRPPLSHSDTRYYGEDQSQKKSTPTAPLQCQSHRGNQLTDATLERMDPRQSTSFAQRPSIPSAPPSAQRRIPPPTPSYYHEDIENIRPASQLHQQPLPPQRQPQPQPQYPIPRPQQPPPHLQPHPQPQPHSAMQAAPNRQYYRPSAWPNGRSFLPQDSIPPLPTPRLKSVSDRRMS</sequence>
<dbReference type="AlphaFoldDB" id="A0A165Q4E2"/>
<proteinExistence type="predicted"/>
<accession>A0A165Q4E2</accession>